<protein>
    <submittedName>
        <fullName evidence="2">Uncharacterized protein</fullName>
    </submittedName>
</protein>
<sequence>MSRGRPRHKLLNAMSRTTMPREPGSNVLRPRDLSHVPRPMVPSKPGNHVPRPAEKASTIPSPVRPHRPTVKSSIFEAQSAQFKPKAGADLAILGLVAFPYLVFWSILEHMGHEEHGGTWRMDAAQLDTQRKKGEAILKTSSTIYSTNRSSSSTRPAKLQLDRAEKSKSNPKNVASPLTFL</sequence>
<dbReference type="EMBL" id="CACVBM020001652">
    <property type="protein sequence ID" value="CAA7056753.1"/>
    <property type="molecule type" value="Genomic_DNA"/>
</dbReference>
<proteinExistence type="predicted"/>
<gene>
    <name evidence="2" type="ORF">MERR_LOCUS43989</name>
</gene>
<name>A0A6D2KWD7_9BRAS</name>
<evidence type="ECO:0000313" key="2">
    <source>
        <dbReference type="EMBL" id="CAA7056753.1"/>
    </source>
</evidence>
<reference evidence="2" key="1">
    <citation type="submission" date="2020-01" db="EMBL/GenBank/DDBJ databases">
        <authorList>
            <person name="Mishra B."/>
        </authorList>
    </citation>
    <scope>NUCLEOTIDE SEQUENCE [LARGE SCALE GENOMIC DNA]</scope>
</reference>
<feature type="region of interest" description="Disordered" evidence="1">
    <location>
        <begin position="1"/>
        <end position="68"/>
    </location>
</feature>
<accession>A0A6D2KWD7</accession>
<feature type="compositionally biased region" description="Low complexity" evidence="1">
    <location>
        <begin position="141"/>
        <end position="153"/>
    </location>
</feature>
<evidence type="ECO:0000313" key="3">
    <source>
        <dbReference type="Proteomes" id="UP000467841"/>
    </source>
</evidence>
<dbReference type="Proteomes" id="UP000467841">
    <property type="component" value="Unassembled WGS sequence"/>
</dbReference>
<dbReference type="AlphaFoldDB" id="A0A6D2KWD7"/>
<keyword evidence="3" id="KW-1185">Reference proteome</keyword>
<feature type="compositionally biased region" description="Basic residues" evidence="1">
    <location>
        <begin position="1"/>
        <end position="10"/>
    </location>
</feature>
<feature type="region of interest" description="Disordered" evidence="1">
    <location>
        <begin position="141"/>
        <end position="180"/>
    </location>
</feature>
<evidence type="ECO:0000256" key="1">
    <source>
        <dbReference type="SAM" id="MobiDB-lite"/>
    </source>
</evidence>
<comment type="caution">
    <text evidence="2">The sequence shown here is derived from an EMBL/GenBank/DDBJ whole genome shotgun (WGS) entry which is preliminary data.</text>
</comment>
<organism evidence="2 3">
    <name type="scientific">Microthlaspi erraticum</name>
    <dbReference type="NCBI Taxonomy" id="1685480"/>
    <lineage>
        <taxon>Eukaryota</taxon>
        <taxon>Viridiplantae</taxon>
        <taxon>Streptophyta</taxon>
        <taxon>Embryophyta</taxon>
        <taxon>Tracheophyta</taxon>
        <taxon>Spermatophyta</taxon>
        <taxon>Magnoliopsida</taxon>
        <taxon>eudicotyledons</taxon>
        <taxon>Gunneridae</taxon>
        <taxon>Pentapetalae</taxon>
        <taxon>rosids</taxon>
        <taxon>malvids</taxon>
        <taxon>Brassicales</taxon>
        <taxon>Brassicaceae</taxon>
        <taxon>Coluteocarpeae</taxon>
        <taxon>Microthlaspi</taxon>
    </lineage>
</organism>